<evidence type="ECO:0000256" key="6">
    <source>
        <dbReference type="ARBA" id="ARBA00023014"/>
    </source>
</evidence>
<dbReference type="PROSITE" id="PS51085">
    <property type="entry name" value="2FE2S_FER_2"/>
    <property type="match status" value="1"/>
</dbReference>
<proteinExistence type="predicted"/>
<dbReference type="CDD" id="cd00207">
    <property type="entry name" value="fer2"/>
    <property type="match status" value="1"/>
</dbReference>
<dbReference type="HOGENOM" id="CLU_003827_17_0_4"/>
<keyword evidence="9" id="KW-0503">Monooxygenase</keyword>
<dbReference type="Pfam" id="PF00111">
    <property type="entry name" value="Fer2"/>
    <property type="match status" value="1"/>
</dbReference>
<evidence type="ECO:0000259" key="8">
    <source>
        <dbReference type="PROSITE" id="PS51384"/>
    </source>
</evidence>
<dbReference type="SUPFAM" id="SSF52343">
    <property type="entry name" value="Ferredoxin reductase-like, C-terminal NADP-linked domain"/>
    <property type="match status" value="1"/>
</dbReference>
<dbReference type="InterPro" id="IPR017938">
    <property type="entry name" value="Riboflavin_synthase-like_b-brl"/>
</dbReference>
<dbReference type="eggNOG" id="COG1018">
    <property type="taxonomic scope" value="Bacteria"/>
</dbReference>
<dbReference type="PANTHER" id="PTHR47354">
    <property type="entry name" value="NADH OXIDOREDUCTASE HCR"/>
    <property type="match status" value="1"/>
</dbReference>
<sequence length="319" mass="34348">MELAMKVLIASKTIVATDIVSFELVSTVDEDLPAFSAGAHIDVTPVKGVTRQYSLVNNPSETNRYCIAVLLEPKSRGGSSAMHALSAGEFLEIGEPRNHFPLDWTANHSILLAGGIGITPILSMAEQLSQAGASFELHYCVRDEARAAFRQRLDKSDLSRNWKLYTDTGPSASRISFDEVFGSPADDKHVYVCGPGGFIEAALNSATQLGWRDANQHREFFGAASSPNADGAAFTIELAKSGRRIEVAANETAFAALSRVGVKVPISCEQGVCGTCLTRVIAGRPDHRDLYLTDAEKATDDQFLPCCSRSLSPILVLDL</sequence>
<evidence type="ECO:0000259" key="7">
    <source>
        <dbReference type="PROSITE" id="PS51085"/>
    </source>
</evidence>
<dbReference type="EMBL" id="CP003863">
    <property type="protein sequence ID" value="AFT86052.1"/>
    <property type="molecule type" value="Genomic_DNA"/>
</dbReference>
<evidence type="ECO:0000256" key="4">
    <source>
        <dbReference type="ARBA" id="ARBA00023002"/>
    </source>
</evidence>
<dbReference type="InterPro" id="IPR017927">
    <property type="entry name" value="FAD-bd_FR_type"/>
</dbReference>
<keyword evidence="1" id="KW-0285">Flavoprotein</keyword>
<dbReference type="InterPro" id="IPR001041">
    <property type="entry name" value="2Fe-2S_ferredoxin-type"/>
</dbReference>
<keyword evidence="5" id="KW-0408">Iron</keyword>
<accession>K0DMU1</accession>
<feature type="domain" description="FAD-binding FR-type" evidence="8">
    <location>
        <begin position="1"/>
        <end position="103"/>
    </location>
</feature>
<evidence type="ECO:0000256" key="5">
    <source>
        <dbReference type="ARBA" id="ARBA00023004"/>
    </source>
</evidence>
<evidence type="ECO:0000256" key="2">
    <source>
        <dbReference type="ARBA" id="ARBA00022714"/>
    </source>
</evidence>
<dbReference type="GO" id="GO:0004497">
    <property type="term" value="F:monooxygenase activity"/>
    <property type="evidence" value="ECO:0007669"/>
    <property type="project" value="UniProtKB-KW"/>
</dbReference>
<dbReference type="PROSITE" id="PS00197">
    <property type="entry name" value="2FE2S_FER_1"/>
    <property type="match status" value="1"/>
</dbReference>
<dbReference type="SUPFAM" id="SSF54292">
    <property type="entry name" value="2Fe-2S ferredoxin-like"/>
    <property type="match status" value="1"/>
</dbReference>
<gene>
    <name evidence="9" type="ORF">BUPH_08141</name>
</gene>
<dbReference type="PATRIC" id="fig|1229205.11.peg.2198"/>
<dbReference type="PROSITE" id="PS51384">
    <property type="entry name" value="FAD_FR"/>
    <property type="match status" value="1"/>
</dbReference>
<evidence type="ECO:0000313" key="10">
    <source>
        <dbReference type="Proteomes" id="UP000010105"/>
    </source>
</evidence>
<dbReference type="InterPro" id="IPR006058">
    <property type="entry name" value="2Fe2S_fd_BS"/>
</dbReference>
<dbReference type="Gene3D" id="3.40.50.80">
    <property type="entry name" value="Nucleotide-binding domain of ferredoxin-NADP reductase (FNR) module"/>
    <property type="match status" value="1"/>
</dbReference>
<dbReference type="KEGG" id="bpx:BUPH_08141"/>
<reference evidence="9 10" key="1">
    <citation type="journal article" date="2012" name="J. Bacteriol.">
        <title>Complete Genome Sequence of Burkholderia phenoliruptrix BR3459a (CLA1), a Heat-Tolerant, Nitrogen-Fixing Symbiont of Mimosa flocculosa.</title>
        <authorList>
            <person name="de Oliveira Cunha C."/>
            <person name="Goda Zuleta L.F."/>
            <person name="Paula de Almeida L.G."/>
            <person name="Prioli Ciapina L."/>
            <person name="Lustrino Borges W."/>
            <person name="Pitard R.M."/>
            <person name="Baldani J.I."/>
            <person name="Straliotto R."/>
            <person name="de Faria S.M."/>
            <person name="Hungria M."/>
            <person name="Sousa Cavada B."/>
            <person name="Mercante F.M."/>
            <person name="Ribeiro de Vasconcelos A.T."/>
        </authorList>
    </citation>
    <scope>NUCLEOTIDE SEQUENCE [LARGE SCALE GENOMIC DNA]</scope>
    <source>
        <strain evidence="9 10">BR3459a</strain>
    </source>
</reference>
<dbReference type="InterPro" id="IPR036010">
    <property type="entry name" value="2Fe-2S_ferredoxin-like_sf"/>
</dbReference>
<evidence type="ECO:0000256" key="1">
    <source>
        <dbReference type="ARBA" id="ARBA00022630"/>
    </source>
</evidence>
<dbReference type="SUPFAM" id="SSF63380">
    <property type="entry name" value="Riboflavin synthase domain-like"/>
    <property type="match status" value="1"/>
</dbReference>
<dbReference type="GO" id="GO:0051537">
    <property type="term" value="F:2 iron, 2 sulfur cluster binding"/>
    <property type="evidence" value="ECO:0007669"/>
    <property type="project" value="UniProtKB-KW"/>
</dbReference>
<evidence type="ECO:0000313" key="9">
    <source>
        <dbReference type="EMBL" id="AFT86052.1"/>
    </source>
</evidence>
<evidence type="ECO:0000256" key="3">
    <source>
        <dbReference type="ARBA" id="ARBA00022723"/>
    </source>
</evidence>
<dbReference type="InterPro" id="IPR001433">
    <property type="entry name" value="OxRdtase_FAD/NAD-bd"/>
</dbReference>
<keyword evidence="4" id="KW-0560">Oxidoreductase</keyword>
<dbReference type="InterPro" id="IPR039261">
    <property type="entry name" value="FNR_nucleotide-bd"/>
</dbReference>
<dbReference type="InterPro" id="IPR012675">
    <property type="entry name" value="Beta-grasp_dom_sf"/>
</dbReference>
<keyword evidence="3" id="KW-0479">Metal-binding</keyword>
<dbReference type="PRINTS" id="PR00409">
    <property type="entry name" value="PHDIOXRDTASE"/>
</dbReference>
<organism evidence="9 10">
    <name type="scientific">Paraburkholderia phenoliruptrix BR3459a</name>
    <dbReference type="NCBI Taxonomy" id="1229205"/>
    <lineage>
        <taxon>Bacteria</taxon>
        <taxon>Pseudomonadati</taxon>
        <taxon>Pseudomonadota</taxon>
        <taxon>Betaproteobacteria</taxon>
        <taxon>Burkholderiales</taxon>
        <taxon>Burkholderiaceae</taxon>
        <taxon>Paraburkholderia</taxon>
    </lineage>
</organism>
<protein>
    <submittedName>
        <fullName evidence="9">Vanillate monooxygenase</fullName>
    </submittedName>
</protein>
<dbReference type="Gene3D" id="3.10.20.30">
    <property type="match status" value="1"/>
</dbReference>
<name>K0DMU1_9BURK</name>
<dbReference type="CDD" id="cd06185">
    <property type="entry name" value="PDR_like"/>
    <property type="match status" value="1"/>
</dbReference>
<dbReference type="AlphaFoldDB" id="K0DMU1"/>
<dbReference type="Gene3D" id="2.40.30.10">
    <property type="entry name" value="Translation factors"/>
    <property type="match status" value="1"/>
</dbReference>
<keyword evidence="2" id="KW-0001">2Fe-2S</keyword>
<feature type="domain" description="2Fe-2S ferredoxin-type" evidence="7">
    <location>
        <begin position="234"/>
        <end position="319"/>
    </location>
</feature>
<dbReference type="Proteomes" id="UP000010105">
    <property type="component" value="Chromosome 1"/>
</dbReference>
<dbReference type="Pfam" id="PF00175">
    <property type="entry name" value="NAD_binding_1"/>
    <property type="match status" value="1"/>
</dbReference>
<keyword evidence="6" id="KW-0411">Iron-sulfur</keyword>
<dbReference type="InterPro" id="IPR050415">
    <property type="entry name" value="MRET"/>
</dbReference>
<dbReference type="PANTHER" id="PTHR47354:SF1">
    <property type="entry name" value="CARNITINE MONOOXYGENASE REDUCTASE SUBUNIT"/>
    <property type="match status" value="1"/>
</dbReference>
<dbReference type="GO" id="GO:0046872">
    <property type="term" value="F:metal ion binding"/>
    <property type="evidence" value="ECO:0007669"/>
    <property type="project" value="UniProtKB-KW"/>
</dbReference>
<dbReference type="STRING" id="1229205.BUPH_08141"/>